<accession>A0A0C2IRG1</accession>
<feature type="region of interest" description="Disordered" evidence="1">
    <location>
        <begin position="304"/>
        <end position="340"/>
    </location>
</feature>
<feature type="region of interest" description="Disordered" evidence="1">
    <location>
        <begin position="413"/>
        <end position="456"/>
    </location>
</feature>
<dbReference type="EMBL" id="AWTV01000009">
    <property type="protein sequence ID" value="KIH89475.1"/>
    <property type="molecule type" value="Genomic_DNA"/>
</dbReference>
<dbReference type="VEuPathDB" id="FungiDB:SPBR_07043"/>
<dbReference type="Proteomes" id="UP000031575">
    <property type="component" value="Unassembled WGS sequence"/>
</dbReference>
<feature type="compositionally biased region" description="Basic and acidic residues" evidence="1">
    <location>
        <begin position="304"/>
        <end position="318"/>
    </location>
</feature>
<protein>
    <submittedName>
        <fullName evidence="2">Uncharacterized protein</fullName>
    </submittedName>
</protein>
<gene>
    <name evidence="2" type="ORF">SPBR_07043</name>
</gene>
<dbReference type="HOGENOM" id="CLU_485852_0_0_1"/>
<feature type="compositionally biased region" description="Basic and acidic residues" evidence="1">
    <location>
        <begin position="429"/>
        <end position="456"/>
    </location>
</feature>
<proteinExistence type="predicted"/>
<comment type="caution">
    <text evidence="2">The sequence shown here is derived from an EMBL/GenBank/DDBJ whole genome shotgun (WGS) entry which is preliminary data.</text>
</comment>
<dbReference type="GeneID" id="63680219"/>
<dbReference type="OrthoDB" id="5242700at2759"/>
<reference evidence="2 3" key="1">
    <citation type="journal article" date="2014" name="BMC Genomics">
        <title>Comparative genomics of the major fungal agents of human and animal Sporotrichosis: Sporothrix schenckii and Sporothrix brasiliensis.</title>
        <authorList>
            <person name="Teixeira M.M."/>
            <person name="de Almeida L.G."/>
            <person name="Kubitschek-Barreira P."/>
            <person name="Alves F.L."/>
            <person name="Kioshima E.S."/>
            <person name="Abadio A.K."/>
            <person name="Fernandes L."/>
            <person name="Derengowski L.S."/>
            <person name="Ferreira K.S."/>
            <person name="Souza R.C."/>
            <person name="Ruiz J.C."/>
            <person name="de Andrade N.C."/>
            <person name="Paes H.C."/>
            <person name="Nicola A.M."/>
            <person name="Albuquerque P."/>
            <person name="Gerber A.L."/>
            <person name="Martins V.P."/>
            <person name="Peconick L.D."/>
            <person name="Neto A.V."/>
            <person name="Chaucanez C.B."/>
            <person name="Silva P.A."/>
            <person name="Cunha O.L."/>
            <person name="de Oliveira F.F."/>
            <person name="dos Santos T.C."/>
            <person name="Barros A.L."/>
            <person name="Soares M.A."/>
            <person name="de Oliveira L.M."/>
            <person name="Marini M.M."/>
            <person name="Villalobos-Duno H."/>
            <person name="Cunha M.M."/>
            <person name="de Hoog S."/>
            <person name="da Silveira J.F."/>
            <person name="Henrissat B."/>
            <person name="Nino-Vega G.A."/>
            <person name="Cisalpino P.S."/>
            <person name="Mora-Montes H.M."/>
            <person name="Almeida S.R."/>
            <person name="Stajich J.E."/>
            <person name="Lopes-Bezerra L.M."/>
            <person name="Vasconcelos A.T."/>
            <person name="Felipe M.S."/>
        </authorList>
    </citation>
    <scope>NUCLEOTIDE SEQUENCE [LARGE SCALE GENOMIC DNA]</scope>
    <source>
        <strain evidence="2 3">5110</strain>
    </source>
</reference>
<evidence type="ECO:0000313" key="2">
    <source>
        <dbReference type="EMBL" id="KIH89475.1"/>
    </source>
</evidence>
<dbReference type="RefSeq" id="XP_040617485.1">
    <property type="nucleotide sequence ID" value="XM_040765298.1"/>
</dbReference>
<dbReference type="AlphaFoldDB" id="A0A0C2IRG1"/>
<evidence type="ECO:0000313" key="3">
    <source>
        <dbReference type="Proteomes" id="UP000031575"/>
    </source>
</evidence>
<keyword evidence="3" id="KW-1185">Reference proteome</keyword>
<name>A0A0C2IRG1_9PEZI</name>
<organism evidence="2 3">
    <name type="scientific">Sporothrix brasiliensis 5110</name>
    <dbReference type="NCBI Taxonomy" id="1398154"/>
    <lineage>
        <taxon>Eukaryota</taxon>
        <taxon>Fungi</taxon>
        <taxon>Dikarya</taxon>
        <taxon>Ascomycota</taxon>
        <taxon>Pezizomycotina</taxon>
        <taxon>Sordariomycetes</taxon>
        <taxon>Sordariomycetidae</taxon>
        <taxon>Ophiostomatales</taxon>
        <taxon>Ophiostomataceae</taxon>
        <taxon>Sporothrix</taxon>
    </lineage>
</organism>
<sequence length="561" mass="63419">MTDAHVRSLLPGSMFGLADDLFQRGLWSVAREQTLRSKEFVASPEFERFQLEQMRMFQADVPPNTLAPFDAELRLWEVLQHRFRCGLDDLFRYGLRPHLPSQRGGDGGNAGFVDYCAKLTAILVHPLWTPDIAHVRWLLQRIVQERVPGHARPLVPPYSYDKRPFADTARQWGFDASMRMALAGEPETETASSDDNSFLRRLAIASREAAHAAAEAEAELAWFFFSVSAPRDLWFLDRHLCPQNEPGSGDDGGGGDSKDVDMNVDVDGEEEDMETEENPFGLTVCDSILQGHFGQLADVYEDEATVRQDGRRREDNLVHRTGGRHTRRSPGGGNDAGADDLRDDQVFFDLRLQDLDRLLRLLATAEFLRRTGFVTPECYYGGYVKAHHIHGYGEDGQDKEKVPRLTCRQCTQKYHQGGGGDAADESDEEPQHHHNHDLDHDHEHDHENDALGHDDHGHHLHQQFVRDVEPHRALEWLLQKKCEWLLAGCRERLIRASLAETEAFDSAATGGNRALLPDIPPFDPPPLALLDRVFTHSSQLAVLERAQDVPHASVLWCLRQN</sequence>
<evidence type="ECO:0000256" key="1">
    <source>
        <dbReference type="SAM" id="MobiDB-lite"/>
    </source>
</evidence>